<name>A0A3S5B6B4_9PLAT</name>
<dbReference type="Proteomes" id="UP000784294">
    <property type="component" value="Unassembled WGS sequence"/>
</dbReference>
<feature type="region of interest" description="Disordered" evidence="1">
    <location>
        <begin position="42"/>
        <end position="124"/>
    </location>
</feature>
<evidence type="ECO:0000256" key="1">
    <source>
        <dbReference type="SAM" id="MobiDB-lite"/>
    </source>
</evidence>
<organism evidence="2 3">
    <name type="scientific">Protopolystoma xenopodis</name>
    <dbReference type="NCBI Taxonomy" id="117903"/>
    <lineage>
        <taxon>Eukaryota</taxon>
        <taxon>Metazoa</taxon>
        <taxon>Spiralia</taxon>
        <taxon>Lophotrochozoa</taxon>
        <taxon>Platyhelminthes</taxon>
        <taxon>Monogenea</taxon>
        <taxon>Polyopisthocotylea</taxon>
        <taxon>Polystomatidea</taxon>
        <taxon>Polystomatidae</taxon>
        <taxon>Protopolystoma</taxon>
    </lineage>
</organism>
<proteinExistence type="predicted"/>
<feature type="compositionally biased region" description="Basic and acidic residues" evidence="1">
    <location>
        <begin position="82"/>
        <end position="95"/>
    </location>
</feature>
<comment type="caution">
    <text evidence="2">The sequence shown here is derived from an EMBL/GenBank/DDBJ whole genome shotgun (WGS) entry which is preliminary data.</text>
</comment>
<protein>
    <submittedName>
        <fullName evidence="2">Uncharacterized protein</fullName>
    </submittedName>
</protein>
<reference evidence="2" key="1">
    <citation type="submission" date="2018-11" db="EMBL/GenBank/DDBJ databases">
        <authorList>
            <consortium name="Pathogen Informatics"/>
        </authorList>
    </citation>
    <scope>NUCLEOTIDE SEQUENCE</scope>
</reference>
<gene>
    <name evidence="2" type="ORF">PXEA_LOCUS35041</name>
</gene>
<keyword evidence="3" id="KW-1185">Reference proteome</keyword>
<evidence type="ECO:0000313" key="3">
    <source>
        <dbReference type="Proteomes" id="UP000784294"/>
    </source>
</evidence>
<dbReference type="EMBL" id="CAAALY010270086">
    <property type="protein sequence ID" value="VEL41601.1"/>
    <property type="molecule type" value="Genomic_DNA"/>
</dbReference>
<dbReference type="AlphaFoldDB" id="A0A3S5B6B4"/>
<evidence type="ECO:0000313" key="2">
    <source>
        <dbReference type="EMBL" id="VEL41601.1"/>
    </source>
</evidence>
<sequence length="284" mass="30538">MAYMPPGGANRVCAGLQPPCKHVLVGRMGMWLRLEVDGLSVDDGEDEDDAGNAGGGELEDAGLKWPHELSPSPVGIVTRATGVERSRSRSRDRQRTRIGLQLRLGAPAPLGSSKTQRNPETAELRRTCRESSSCILGLRLGASCNRRTNRIDDVAAAIGSTPVPAAAIILGRLFHRASAGSSHRDELHLAVTPPRCTLDVATSLRIISVLLPCHYTDCTHTHTHAHWVEWRKRAGLTLLTDGLGSNVTSEIGVRVPSTGFQRRTSNETFGCLSVSIAVIHAKPV</sequence>
<accession>A0A3S5B6B4</accession>